<evidence type="ECO:0000313" key="1">
    <source>
        <dbReference type="EMBL" id="ATD08998.1"/>
    </source>
</evidence>
<organism evidence="1 2">
    <name type="scientific">Pseudoalteromonas piscicida</name>
    <dbReference type="NCBI Taxonomy" id="43662"/>
    <lineage>
        <taxon>Bacteria</taxon>
        <taxon>Pseudomonadati</taxon>
        <taxon>Pseudomonadota</taxon>
        <taxon>Gammaproteobacteria</taxon>
        <taxon>Alteromonadales</taxon>
        <taxon>Pseudoalteromonadaceae</taxon>
        <taxon>Pseudoalteromonas</taxon>
    </lineage>
</organism>
<dbReference type="EMBL" id="CP011924">
    <property type="protein sequence ID" value="ATD08998.1"/>
    <property type="molecule type" value="Genomic_DNA"/>
</dbReference>
<keyword evidence="2" id="KW-1185">Reference proteome</keyword>
<protein>
    <submittedName>
        <fullName evidence="1">Uncharacterized protein</fullName>
    </submittedName>
</protein>
<reference evidence="1 2" key="1">
    <citation type="submission" date="2015-06" db="EMBL/GenBank/DDBJ databases">
        <authorList>
            <person name="Xie B.-B."/>
            <person name="Rong J.-C."/>
            <person name="Qin Q.-L."/>
            <person name="Zhang Y.-Z."/>
        </authorList>
    </citation>
    <scope>NUCLEOTIDE SEQUENCE [LARGE SCALE GENOMIC DNA]</scope>
    <source>
        <strain evidence="1 2">JCM 20779</strain>
    </source>
</reference>
<name>A0ABN5CHP7_PSEO7</name>
<dbReference type="Proteomes" id="UP000016521">
    <property type="component" value="Chromosome I"/>
</dbReference>
<evidence type="ECO:0000313" key="2">
    <source>
        <dbReference type="Proteomes" id="UP000016521"/>
    </source>
</evidence>
<proteinExistence type="predicted"/>
<sequence length="44" mass="5316">MLYFFSRRQFMLYCLYYVTKQPPRLRQLGILSLLDNDIVDKGLS</sequence>
<gene>
    <name evidence="1" type="ORF">PPIS_a4362</name>
</gene>
<accession>A0ABN5CHP7</accession>